<dbReference type="AlphaFoldDB" id="A0A9W9SF04"/>
<dbReference type="PANTHER" id="PTHR37490:SF2">
    <property type="match status" value="1"/>
</dbReference>
<evidence type="ECO:0000313" key="1">
    <source>
        <dbReference type="EMBL" id="KAJ5376009.1"/>
    </source>
</evidence>
<accession>A0A9W9SF04</accession>
<reference evidence="1" key="1">
    <citation type="submission" date="2022-12" db="EMBL/GenBank/DDBJ databases">
        <authorList>
            <person name="Petersen C."/>
        </authorList>
    </citation>
    <scope>NUCLEOTIDE SEQUENCE</scope>
    <source>
        <strain evidence="1">IBT 29677</strain>
    </source>
</reference>
<dbReference type="InterPro" id="IPR021838">
    <property type="entry name" value="DUF3431"/>
</dbReference>
<dbReference type="RefSeq" id="XP_056481039.1">
    <property type="nucleotide sequence ID" value="XM_056637532.1"/>
</dbReference>
<keyword evidence="2" id="KW-1185">Reference proteome</keyword>
<dbReference type="Proteomes" id="UP001147747">
    <property type="component" value="Unassembled WGS sequence"/>
</dbReference>
<sequence length="314" mass="36054">MRLAIRVGSAAVLIFFALVLLNNRYHPSRSPASFWHFDTTSFRSALRPHTQTTTTARRKWGIGTDRTNGVTYQNTPIEVPNDGIIVMGKLRDEDTAWVSAELAEWRNFIYTVDDVNVNAHTRSNKGREAQPYLQYLVEHYDDLPAIMVFLHPHRDGWPAAWHTDTMDYSNVDSVRALQREWVLSEGYVSLRCQTSPGCPAEMQPFRQPAKPGNTGEKHYATAWKELFGNSNVPKQIGAPCCSQFAVSREQVLQRPRSDYKRMLDWVLNNDLPDEVTSNIMEYSWHIIFGKEPIFCPDTFECYKNVYGEEVIMSP</sequence>
<organism evidence="1 2">
    <name type="scientific">Penicillium cosmopolitanum</name>
    <dbReference type="NCBI Taxonomy" id="1131564"/>
    <lineage>
        <taxon>Eukaryota</taxon>
        <taxon>Fungi</taxon>
        <taxon>Dikarya</taxon>
        <taxon>Ascomycota</taxon>
        <taxon>Pezizomycotina</taxon>
        <taxon>Eurotiomycetes</taxon>
        <taxon>Eurotiomycetidae</taxon>
        <taxon>Eurotiales</taxon>
        <taxon>Aspergillaceae</taxon>
        <taxon>Penicillium</taxon>
    </lineage>
</organism>
<comment type="caution">
    <text evidence="1">The sequence shown here is derived from an EMBL/GenBank/DDBJ whole genome shotgun (WGS) entry which is preliminary data.</text>
</comment>
<gene>
    <name evidence="1" type="ORF">N7509_012895</name>
</gene>
<reference evidence="1" key="2">
    <citation type="journal article" date="2023" name="IMA Fungus">
        <title>Comparative genomic study of the Penicillium genus elucidates a diverse pangenome and 15 lateral gene transfer events.</title>
        <authorList>
            <person name="Petersen C."/>
            <person name="Sorensen T."/>
            <person name="Nielsen M.R."/>
            <person name="Sondergaard T.E."/>
            <person name="Sorensen J.L."/>
            <person name="Fitzpatrick D.A."/>
            <person name="Frisvad J.C."/>
            <person name="Nielsen K.L."/>
        </authorList>
    </citation>
    <scope>NUCLEOTIDE SEQUENCE</scope>
    <source>
        <strain evidence="1">IBT 29677</strain>
    </source>
</reference>
<dbReference type="OrthoDB" id="426718at2759"/>
<dbReference type="Pfam" id="PF11913">
    <property type="entry name" value="DUF3431"/>
    <property type="match status" value="1"/>
</dbReference>
<dbReference type="GeneID" id="81376512"/>
<evidence type="ECO:0008006" key="3">
    <source>
        <dbReference type="Google" id="ProtNLM"/>
    </source>
</evidence>
<dbReference type="PANTHER" id="PTHR37490">
    <property type="entry name" value="EXPRESSED PROTEIN"/>
    <property type="match status" value="1"/>
</dbReference>
<evidence type="ECO:0000313" key="2">
    <source>
        <dbReference type="Proteomes" id="UP001147747"/>
    </source>
</evidence>
<name>A0A9W9SF04_9EURO</name>
<proteinExistence type="predicted"/>
<dbReference type="EMBL" id="JAPZBU010000012">
    <property type="protein sequence ID" value="KAJ5376009.1"/>
    <property type="molecule type" value="Genomic_DNA"/>
</dbReference>
<protein>
    <recommendedName>
        <fullName evidence="3">DUF3431 domain containing protein</fullName>
    </recommendedName>
</protein>